<evidence type="ECO:0000313" key="1">
    <source>
        <dbReference type="Proteomes" id="UP000504637"/>
    </source>
</evidence>
<proteinExistence type="predicted"/>
<dbReference type="RefSeq" id="XP_033457483.1">
    <property type="nucleotide sequence ID" value="XM_033602106.1"/>
</dbReference>
<dbReference type="GeneID" id="54359906"/>
<accession>A0A6J3M0M2</accession>
<gene>
    <name evidence="2" type="ORF">K489DRAFT_32925</name>
</gene>
<name>A0A6J3M0M2_9PEZI</name>
<protein>
    <submittedName>
        <fullName evidence="2">Uncharacterized protein</fullName>
    </submittedName>
</protein>
<reference evidence="2" key="3">
    <citation type="submission" date="2025-08" db="UniProtKB">
        <authorList>
            <consortium name="RefSeq"/>
        </authorList>
    </citation>
    <scope>IDENTIFICATION</scope>
    <source>
        <strain evidence="2">CBS 342.82</strain>
    </source>
</reference>
<reference evidence="2" key="1">
    <citation type="submission" date="2020-01" db="EMBL/GenBank/DDBJ databases">
        <authorList>
            <consortium name="DOE Joint Genome Institute"/>
            <person name="Haridas S."/>
            <person name="Albert R."/>
            <person name="Binder M."/>
            <person name="Bloem J."/>
            <person name="Labutti K."/>
            <person name="Salamov A."/>
            <person name="Andreopoulos B."/>
            <person name="Baker S.E."/>
            <person name="Barry K."/>
            <person name="Bills G."/>
            <person name="Bluhm B.H."/>
            <person name="Cannon C."/>
            <person name="Castanera R."/>
            <person name="Culley D.E."/>
            <person name="Daum C."/>
            <person name="Ezra D."/>
            <person name="Gonzalez J.B."/>
            <person name="Henrissat B."/>
            <person name="Kuo A."/>
            <person name="Liang C."/>
            <person name="Lipzen A."/>
            <person name="Lutzoni F."/>
            <person name="Magnuson J."/>
            <person name="Mondo S."/>
            <person name="Nolan M."/>
            <person name="Ohm R."/>
            <person name="Pangilinan J."/>
            <person name="Park H.-J."/>
            <person name="Ramirez L."/>
            <person name="Alfaro M."/>
            <person name="Sun H."/>
            <person name="Tritt A."/>
            <person name="Yoshinaga Y."/>
            <person name="Zwiers L.-H."/>
            <person name="Turgeon B.G."/>
            <person name="Goodwin S.B."/>
            <person name="Spatafora J.W."/>
            <person name="Crous P.W."/>
            <person name="Grigoriev I.V."/>
        </authorList>
    </citation>
    <scope>NUCLEOTIDE SEQUENCE</scope>
    <source>
        <strain evidence="2">CBS 342.82</strain>
    </source>
</reference>
<evidence type="ECO:0000313" key="2">
    <source>
        <dbReference type="RefSeq" id="XP_033457483.1"/>
    </source>
</evidence>
<dbReference type="Proteomes" id="UP000504637">
    <property type="component" value="Unplaced"/>
</dbReference>
<keyword evidence="1" id="KW-1185">Reference proteome</keyword>
<organism evidence="2">
    <name type="scientific">Dissoconium aciculare CBS 342.82</name>
    <dbReference type="NCBI Taxonomy" id="1314786"/>
    <lineage>
        <taxon>Eukaryota</taxon>
        <taxon>Fungi</taxon>
        <taxon>Dikarya</taxon>
        <taxon>Ascomycota</taxon>
        <taxon>Pezizomycotina</taxon>
        <taxon>Dothideomycetes</taxon>
        <taxon>Dothideomycetidae</taxon>
        <taxon>Mycosphaerellales</taxon>
        <taxon>Dissoconiaceae</taxon>
        <taxon>Dissoconium</taxon>
    </lineage>
</organism>
<sequence>MQTRRLTTLVLLIQFKPPEAFTHQPKLSEYLRSTCAWPLFCGQIHRTWNPICGSETQSKTVRLAR</sequence>
<reference evidence="2" key="2">
    <citation type="submission" date="2020-04" db="EMBL/GenBank/DDBJ databases">
        <authorList>
            <consortium name="NCBI Genome Project"/>
        </authorList>
    </citation>
    <scope>NUCLEOTIDE SEQUENCE</scope>
    <source>
        <strain evidence="2">CBS 342.82</strain>
    </source>
</reference>
<dbReference type="AlphaFoldDB" id="A0A6J3M0M2"/>